<dbReference type="Pfam" id="PF00884">
    <property type="entry name" value="Sulfatase"/>
    <property type="match status" value="1"/>
</dbReference>
<dbReference type="Proteomes" id="UP000199046">
    <property type="component" value="Unassembled WGS sequence"/>
</dbReference>
<keyword evidence="3" id="KW-0378">Hydrolase</keyword>
<dbReference type="EMBL" id="FOLY01000001">
    <property type="protein sequence ID" value="SFC11715.1"/>
    <property type="molecule type" value="Genomic_DNA"/>
</dbReference>
<dbReference type="InterPro" id="IPR017850">
    <property type="entry name" value="Alkaline_phosphatase_core_sf"/>
</dbReference>
<evidence type="ECO:0000259" key="5">
    <source>
        <dbReference type="Pfam" id="PF12411"/>
    </source>
</evidence>
<dbReference type="InterPro" id="IPR024607">
    <property type="entry name" value="Sulfatase_CS"/>
</dbReference>
<feature type="domain" description="Choline sulfatase enzyme C-terminal" evidence="5">
    <location>
        <begin position="459"/>
        <end position="510"/>
    </location>
</feature>
<sequence>MPLHLTSENWMTRPNVLILMADQVNGTLFEDGPADFLHMPHLKALAQRSVRFRNAYTPSYLCAPGRAAFMSGQLPSRTGVYDNAAEFPSSVPTWAHHLRRAGYQTCLSGKMHFVGPDQLHGFENRLTTDVYPPDFGWTPDYRRPGERIDWWYHNLGSVTGAGVAEISNQMEYDDEVAFHAEQKLFDLSRGHDDRPWAMCVSFTHPHDPYVARRRFWDLYNDCDHLEPRLSEVPYVDQDPHSQRLYEANDYTKFDIKPENVRRARQGYFANLSYVDDKIGGILDVLKRTRMDDNTIVLFVSDHGDMLGERGLWFKMSPFEGSSRVPLMISAPGLEPKRIDTPVSSLDVNPTLADLVGIDLSAIMDWTDGESLLPLIREGKRDTPVYMEYAAEGTYAPLVTIREGKWKFNHCEIDPPQLFDLENDPDEQHNLAEDPQYHAVLTEFTRKVMDRWDMARFDADVRESQARRLIVYEALRNGHYFPWDHQPLQVASERYMRNHMDLNVLEESQRFPRGE</sequence>
<dbReference type="STRING" id="402385.SAMN05421848_0612"/>
<comment type="similarity">
    <text evidence="1">Belongs to the sulfatase family.</text>
</comment>
<dbReference type="SUPFAM" id="SSF53649">
    <property type="entry name" value="Alkaline phosphatase-like"/>
    <property type="match status" value="1"/>
</dbReference>
<evidence type="ECO:0000256" key="3">
    <source>
        <dbReference type="ARBA" id="ARBA00022801"/>
    </source>
</evidence>
<dbReference type="InterPro" id="IPR017785">
    <property type="entry name" value="Choline-sulfatase"/>
</dbReference>
<dbReference type="InterPro" id="IPR025863">
    <property type="entry name" value="Choline_sulf_C_dom"/>
</dbReference>
<dbReference type="InterPro" id="IPR000917">
    <property type="entry name" value="Sulfatase_N"/>
</dbReference>
<organism evidence="6 7">
    <name type="scientific">Kushneria avicenniae</name>
    <dbReference type="NCBI Taxonomy" id="402385"/>
    <lineage>
        <taxon>Bacteria</taxon>
        <taxon>Pseudomonadati</taxon>
        <taxon>Pseudomonadota</taxon>
        <taxon>Gammaproteobacteria</taxon>
        <taxon>Oceanospirillales</taxon>
        <taxon>Halomonadaceae</taxon>
        <taxon>Kushneria</taxon>
    </lineage>
</organism>
<evidence type="ECO:0000313" key="7">
    <source>
        <dbReference type="Proteomes" id="UP000199046"/>
    </source>
</evidence>
<reference evidence="7" key="1">
    <citation type="submission" date="2016-10" db="EMBL/GenBank/DDBJ databases">
        <authorList>
            <person name="Varghese N."/>
            <person name="Submissions S."/>
        </authorList>
    </citation>
    <scope>NUCLEOTIDE SEQUENCE [LARGE SCALE GENOMIC DNA]</scope>
    <source>
        <strain evidence="7">DSM 23439</strain>
    </source>
</reference>
<name>A0A1I1GJT7_9GAMM</name>
<accession>A0A1I1GJT7</accession>
<dbReference type="AlphaFoldDB" id="A0A1I1GJT7"/>
<dbReference type="PROSITE" id="PS00149">
    <property type="entry name" value="SULFATASE_2"/>
    <property type="match status" value="1"/>
</dbReference>
<dbReference type="PANTHER" id="PTHR45953:SF1">
    <property type="entry name" value="IDURONATE 2-SULFATASE"/>
    <property type="match status" value="1"/>
</dbReference>
<dbReference type="Gene3D" id="3.40.720.10">
    <property type="entry name" value="Alkaline Phosphatase, subunit A"/>
    <property type="match status" value="1"/>
</dbReference>
<dbReference type="GO" id="GO:0008484">
    <property type="term" value="F:sulfuric ester hydrolase activity"/>
    <property type="evidence" value="ECO:0007669"/>
    <property type="project" value="TreeGrafter"/>
</dbReference>
<dbReference type="NCBIfam" id="TIGR03417">
    <property type="entry name" value="chol_sulfatase"/>
    <property type="match status" value="1"/>
</dbReference>
<protein>
    <submittedName>
        <fullName evidence="6">Choline-sulfatase</fullName>
    </submittedName>
</protein>
<gene>
    <name evidence="6" type="ORF">SAMN05421848_0612</name>
</gene>
<dbReference type="GO" id="GO:0005737">
    <property type="term" value="C:cytoplasm"/>
    <property type="evidence" value="ECO:0007669"/>
    <property type="project" value="TreeGrafter"/>
</dbReference>
<feature type="domain" description="Sulfatase N-terminal" evidence="4">
    <location>
        <begin position="14"/>
        <end position="357"/>
    </location>
</feature>
<evidence type="ECO:0000256" key="1">
    <source>
        <dbReference type="ARBA" id="ARBA00008779"/>
    </source>
</evidence>
<proteinExistence type="inferred from homology"/>
<evidence type="ECO:0000313" key="6">
    <source>
        <dbReference type="EMBL" id="SFC11715.1"/>
    </source>
</evidence>
<keyword evidence="2" id="KW-0479">Metal-binding</keyword>
<dbReference type="CDD" id="cd16032">
    <property type="entry name" value="choline-sulfatase"/>
    <property type="match status" value="1"/>
</dbReference>
<dbReference type="Pfam" id="PF12411">
    <property type="entry name" value="Choline_sulf_C"/>
    <property type="match status" value="1"/>
</dbReference>
<dbReference type="FunFam" id="3.40.720.10:FF:000032">
    <property type="entry name" value="Choline sulfatase"/>
    <property type="match status" value="1"/>
</dbReference>
<dbReference type="GO" id="GO:0046872">
    <property type="term" value="F:metal ion binding"/>
    <property type="evidence" value="ECO:0007669"/>
    <property type="project" value="UniProtKB-KW"/>
</dbReference>
<evidence type="ECO:0000256" key="2">
    <source>
        <dbReference type="ARBA" id="ARBA00022723"/>
    </source>
</evidence>
<evidence type="ECO:0000259" key="4">
    <source>
        <dbReference type="Pfam" id="PF00884"/>
    </source>
</evidence>
<dbReference type="PANTHER" id="PTHR45953">
    <property type="entry name" value="IDURONATE 2-SULFATASE"/>
    <property type="match status" value="1"/>
</dbReference>
<keyword evidence="7" id="KW-1185">Reference proteome</keyword>